<gene>
    <name evidence="2" type="ORF">ANN_02705</name>
</gene>
<feature type="compositionally biased region" description="Polar residues" evidence="1">
    <location>
        <begin position="11"/>
        <end position="20"/>
    </location>
</feature>
<accession>A0ABQ8TX12</accession>
<protein>
    <recommendedName>
        <fullName evidence="4">Per a allergen</fullName>
    </recommendedName>
</protein>
<keyword evidence="3" id="KW-1185">Reference proteome</keyword>
<sequence>MAGLREGGNEPSGSLKASQPVSLWSRQIAPDNFDDLEVRKACGRLHCVIGADISNVSAVSGWERKGKLYLESVDKSYSPALDAKFNFSKTDLSFTSNMPSLMRQLGQEIMG</sequence>
<comment type="caution">
    <text evidence="2">The sequence shown here is derived from an EMBL/GenBank/DDBJ whole genome shotgun (WGS) entry which is preliminary data.</text>
</comment>
<name>A0ABQ8TX12_PERAM</name>
<organism evidence="2 3">
    <name type="scientific">Periplaneta americana</name>
    <name type="common">American cockroach</name>
    <name type="synonym">Blatta americana</name>
    <dbReference type="NCBI Taxonomy" id="6978"/>
    <lineage>
        <taxon>Eukaryota</taxon>
        <taxon>Metazoa</taxon>
        <taxon>Ecdysozoa</taxon>
        <taxon>Arthropoda</taxon>
        <taxon>Hexapoda</taxon>
        <taxon>Insecta</taxon>
        <taxon>Pterygota</taxon>
        <taxon>Neoptera</taxon>
        <taxon>Polyneoptera</taxon>
        <taxon>Dictyoptera</taxon>
        <taxon>Blattodea</taxon>
        <taxon>Blattoidea</taxon>
        <taxon>Blattidae</taxon>
        <taxon>Blattinae</taxon>
        <taxon>Periplaneta</taxon>
    </lineage>
</organism>
<dbReference type="EMBL" id="JAJSOF020000001">
    <property type="protein sequence ID" value="KAJ4451244.1"/>
    <property type="molecule type" value="Genomic_DNA"/>
</dbReference>
<proteinExistence type="predicted"/>
<feature type="region of interest" description="Disordered" evidence="1">
    <location>
        <begin position="1"/>
        <end position="20"/>
    </location>
</feature>
<reference evidence="2 3" key="1">
    <citation type="journal article" date="2022" name="Allergy">
        <title>Genome assembly and annotation of Periplaneta americana reveal a comprehensive cockroach allergen profile.</title>
        <authorList>
            <person name="Wang L."/>
            <person name="Xiong Q."/>
            <person name="Saelim N."/>
            <person name="Wang L."/>
            <person name="Nong W."/>
            <person name="Wan A.T."/>
            <person name="Shi M."/>
            <person name="Liu X."/>
            <person name="Cao Q."/>
            <person name="Hui J.H.L."/>
            <person name="Sookrung N."/>
            <person name="Leung T.F."/>
            <person name="Tungtrongchitr A."/>
            <person name="Tsui S.K.W."/>
        </authorList>
    </citation>
    <scope>NUCLEOTIDE SEQUENCE [LARGE SCALE GENOMIC DNA]</scope>
    <source>
        <strain evidence="2">PWHHKU_190912</strain>
    </source>
</reference>
<evidence type="ECO:0008006" key="4">
    <source>
        <dbReference type="Google" id="ProtNLM"/>
    </source>
</evidence>
<dbReference type="Proteomes" id="UP001148838">
    <property type="component" value="Unassembled WGS sequence"/>
</dbReference>
<evidence type="ECO:0000313" key="2">
    <source>
        <dbReference type="EMBL" id="KAJ4451244.1"/>
    </source>
</evidence>
<evidence type="ECO:0000256" key="1">
    <source>
        <dbReference type="SAM" id="MobiDB-lite"/>
    </source>
</evidence>
<evidence type="ECO:0000313" key="3">
    <source>
        <dbReference type="Proteomes" id="UP001148838"/>
    </source>
</evidence>